<evidence type="ECO:0000256" key="2">
    <source>
        <dbReference type="ARBA" id="ARBA00022552"/>
    </source>
</evidence>
<dbReference type="Proteomes" id="UP001164693">
    <property type="component" value="Chromosome"/>
</dbReference>
<dbReference type="RefSeq" id="WP_269441759.1">
    <property type="nucleotide sequence ID" value="NZ_CP097463.1"/>
</dbReference>
<comment type="caution">
    <text evidence="6">Lacks conserved residue(s) required for the propagation of feature annotation.</text>
</comment>
<evidence type="ECO:0000313" key="8">
    <source>
        <dbReference type="Proteomes" id="UP001164693"/>
    </source>
</evidence>
<organism evidence="7 8">
    <name type="scientific">Jatrophihabitans cynanchi</name>
    <dbReference type="NCBI Taxonomy" id="2944128"/>
    <lineage>
        <taxon>Bacteria</taxon>
        <taxon>Bacillati</taxon>
        <taxon>Actinomycetota</taxon>
        <taxon>Actinomycetes</taxon>
        <taxon>Jatrophihabitantales</taxon>
        <taxon>Jatrophihabitantaceae</taxon>
        <taxon>Jatrophihabitans</taxon>
    </lineage>
</organism>
<feature type="binding site" evidence="6">
    <location>
        <begin position="131"/>
        <end position="132"/>
    </location>
    <ligand>
        <name>S-adenosyl-L-methionine</name>
        <dbReference type="ChEBI" id="CHEBI:59789"/>
    </ligand>
</feature>
<feature type="binding site" evidence="6">
    <location>
        <position position="149"/>
    </location>
    <ligand>
        <name>S-adenosyl-L-methionine</name>
        <dbReference type="ChEBI" id="CHEBI:59789"/>
    </ligand>
</feature>
<dbReference type="PIRSF" id="PIRSF003078">
    <property type="entry name" value="GidB"/>
    <property type="match status" value="1"/>
</dbReference>
<keyword evidence="3 6" id="KW-0489">Methyltransferase</keyword>
<comment type="function">
    <text evidence="6">Specifically methylates the N7 position of a guanine in 16S rRNA.</text>
</comment>
<sequence>MNSGPDAAPPIGPEATAASELFGDRLPLAIRYARLLTTVGTEHGLIGPREAERIWARHLLNCAAVADLLPLSTRLVDIGSGAGLPGLVLAIRRPDLRVDLVEPLQRRVNFLVRAVDELGLAEAVRVHHGRAEERTVSAAVGACEWVTARAVAPLARLVGWCLPLLAPGGSLLALKGRSAAAELDRDGVAVRRAGGTAGQVVECQIPGLDQPSRVIVIQRAAHRKQKGSS</sequence>
<accession>A0ABY7JRS2</accession>
<dbReference type="SUPFAM" id="SSF53335">
    <property type="entry name" value="S-adenosyl-L-methionine-dependent methyltransferases"/>
    <property type="match status" value="1"/>
</dbReference>
<protein>
    <recommendedName>
        <fullName evidence="6">Ribosomal RNA small subunit methyltransferase G</fullName>
        <ecNumber evidence="6">2.1.1.-</ecNumber>
    </recommendedName>
    <alternativeName>
        <fullName evidence="6">16S rRNA 7-methylguanosine methyltransferase</fullName>
        <shortName evidence="6">16S rRNA m7G methyltransferase</shortName>
    </alternativeName>
</protein>
<dbReference type="NCBIfam" id="TIGR00138">
    <property type="entry name" value="rsmG_gidB"/>
    <property type="match status" value="1"/>
</dbReference>
<comment type="subcellular location">
    <subcellularLocation>
        <location evidence="6">Cytoplasm</location>
    </subcellularLocation>
</comment>
<dbReference type="PANTHER" id="PTHR31760">
    <property type="entry name" value="S-ADENOSYL-L-METHIONINE-DEPENDENT METHYLTRANSFERASES SUPERFAMILY PROTEIN"/>
    <property type="match status" value="1"/>
</dbReference>
<evidence type="ECO:0000256" key="1">
    <source>
        <dbReference type="ARBA" id="ARBA00022490"/>
    </source>
</evidence>
<dbReference type="CDD" id="cd02440">
    <property type="entry name" value="AdoMet_MTases"/>
    <property type="match status" value="1"/>
</dbReference>
<dbReference type="PANTHER" id="PTHR31760:SF0">
    <property type="entry name" value="S-ADENOSYL-L-METHIONINE-DEPENDENT METHYLTRANSFERASES SUPERFAMILY PROTEIN"/>
    <property type="match status" value="1"/>
</dbReference>
<name>A0ABY7JRS2_9ACTN</name>
<keyword evidence="5 6" id="KW-0949">S-adenosyl-L-methionine</keyword>
<feature type="binding site" evidence="6">
    <location>
        <position position="84"/>
    </location>
    <ligand>
        <name>S-adenosyl-L-methionine</name>
        <dbReference type="ChEBI" id="CHEBI:59789"/>
    </ligand>
</feature>
<proteinExistence type="inferred from homology"/>
<dbReference type="InterPro" id="IPR029063">
    <property type="entry name" value="SAM-dependent_MTases_sf"/>
</dbReference>
<evidence type="ECO:0000256" key="4">
    <source>
        <dbReference type="ARBA" id="ARBA00022679"/>
    </source>
</evidence>
<dbReference type="HAMAP" id="MF_00074">
    <property type="entry name" value="16SrRNA_methyltr_G"/>
    <property type="match status" value="1"/>
</dbReference>
<dbReference type="EC" id="2.1.1.-" evidence="6"/>
<keyword evidence="4 6" id="KW-0808">Transferase</keyword>
<dbReference type="EMBL" id="CP097463">
    <property type="protein sequence ID" value="WAX55255.1"/>
    <property type="molecule type" value="Genomic_DNA"/>
</dbReference>
<dbReference type="GO" id="GO:0032259">
    <property type="term" value="P:methylation"/>
    <property type="evidence" value="ECO:0007669"/>
    <property type="project" value="UniProtKB-KW"/>
</dbReference>
<reference evidence="7" key="1">
    <citation type="submission" date="2022-05" db="EMBL/GenBank/DDBJ databases">
        <title>Jatrophihabitans sp. SB3-54 whole genome sequence.</title>
        <authorList>
            <person name="Suh M.K."/>
            <person name="Eom M.K."/>
            <person name="Kim J.S."/>
            <person name="Kim H.S."/>
            <person name="Do H.E."/>
            <person name="Shin Y.K."/>
            <person name="Lee J.-S."/>
        </authorList>
    </citation>
    <scope>NUCLEOTIDE SEQUENCE</scope>
    <source>
        <strain evidence="7">SB3-54</strain>
    </source>
</reference>
<dbReference type="Pfam" id="PF02527">
    <property type="entry name" value="GidB"/>
    <property type="match status" value="1"/>
</dbReference>
<feature type="binding site" evidence="6">
    <location>
        <position position="79"/>
    </location>
    <ligand>
        <name>S-adenosyl-L-methionine</name>
        <dbReference type="ChEBI" id="CHEBI:59789"/>
    </ligand>
</feature>
<evidence type="ECO:0000313" key="7">
    <source>
        <dbReference type="EMBL" id="WAX55255.1"/>
    </source>
</evidence>
<comment type="similarity">
    <text evidence="6">Belongs to the methyltransferase superfamily. RNA methyltransferase RsmG family.</text>
</comment>
<dbReference type="Gene3D" id="3.40.50.150">
    <property type="entry name" value="Vaccinia Virus protein VP39"/>
    <property type="match status" value="1"/>
</dbReference>
<dbReference type="InterPro" id="IPR003682">
    <property type="entry name" value="rRNA_ssu_MeTfrase_G"/>
</dbReference>
<evidence type="ECO:0000256" key="5">
    <source>
        <dbReference type="ARBA" id="ARBA00022691"/>
    </source>
</evidence>
<keyword evidence="1 6" id="KW-0963">Cytoplasm</keyword>
<keyword evidence="8" id="KW-1185">Reference proteome</keyword>
<keyword evidence="2 6" id="KW-0698">rRNA processing</keyword>
<evidence type="ECO:0000256" key="3">
    <source>
        <dbReference type="ARBA" id="ARBA00022603"/>
    </source>
</evidence>
<evidence type="ECO:0000256" key="6">
    <source>
        <dbReference type="HAMAP-Rule" id="MF_00074"/>
    </source>
</evidence>
<dbReference type="GO" id="GO:0008168">
    <property type="term" value="F:methyltransferase activity"/>
    <property type="evidence" value="ECO:0007669"/>
    <property type="project" value="UniProtKB-KW"/>
</dbReference>
<gene>
    <name evidence="6 7" type="primary">rsmG</name>
    <name evidence="7" type="ORF">M6B22_11900</name>
</gene>